<dbReference type="NCBIfam" id="NF004970">
    <property type="entry name" value="PRK06333.1"/>
    <property type="match status" value="1"/>
</dbReference>
<comment type="catalytic activity">
    <reaction evidence="11">
        <text>a fatty acyl-[ACP] + malonyl-[ACP] + H(+) = a 3-oxoacyl-[ACP] + holo-[ACP] + CO2</text>
        <dbReference type="Rhea" id="RHEA:22836"/>
        <dbReference type="Rhea" id="RHEA-COMP:9623"/>
        <dbReference type="Rhea" id="RHEA-COMP:9685"/>
        <dbReference type="Rhea" id="RHEA-COMP:9916"/>
        <dbReference type="Rhea" id="RHEA-COMP:14125"/>
        <dbReference type="ChEBI" id="CHEBI:15378"/>
        <dbReference type="ChEBI" id="CHEBI:16526"/>
        <dbReference type="ChEBI" id="CHEBI:64479"/>
        <dbReference type="ChEBI" id="CHEBI:78449"/>
        <dbReference type="ChEBI" id="CHEBI:78776"/>
        <dbReference type="ChEBI" id="CHEBI:138651"/>
    </reaction>
</comment>
<dbReference type="Pfam" id="PF00109">
    <property type="entry name" value="ketoacyl-synt"/>
    <property type="match status" value="1"/>
</dbReference>
<sequence length="413" mass="43209">MSKRRVVVTGLGMLSPVGNTVESTWKAVLAGQSGISLIDHFDTSAYATRFAGLVKDFNCEDYISRKDARKMDAFIQYGVAAGMQAMQDSGLEVTEANASRIGAAIGSGIGGLGLIEENHTSLVNGGPRKISPFFVPSTIVNMIAGHLTIMYGLRGPSISIATACTSGVHNIGHAARIIAYNDADVMVAGGAEKASTPLGVGGFGAARALSTRNDNPQAASRPWDKDRDGFVLGDGAGMMVLEEYEHAKKRGAKIYAEVVGFGMSSDAYHMTSPPEDGSGAALAMVNALRDAGVTTAQIGYINAHGTSTPAGDKAETQAVKSVFGEDARKVMVSSTKSMTGHLLGAAGAVESIFTVLALRDQAIPATINLDNPDEGCDLDYVPHEARQVKEMEYTLCNSFGFGGTNGSLVFRKV</sequence>
<reference evidence="15 16" key="1">
    <citation type="submission" date="2015-03" db="EMBL/GenBank/DDBJ databases">
        <authorList>
            <consortium name="Pathogen Informatics"/>
            <person name="Murphy D."/>
        </authorList>
    </citation>
    <scope>NUCLEOTIDE SEQUENCE [LARGE SCALE GENOMIC DNA]</scope>
    <source>
        <strain evidence="15 16">3400/83</strain>
    </source>
</reference>
<feature type="domain" description="Ketosynthase family 3 (KS3)" evidence="14">
    <location>
        <begin position="3"/>
        <end position="412"/>
    </location>
</feature>
<feature type="active site" description="For beta-ketoacyl synthase activity" evidence="12">
    <location>
        <position position="164"/>
    </location>
</feature>
<evidence type="ECO:0000256" key="2">
    <source>
        <dbReference type="ARBA" id="ARBA00008467"/>
    </source>
</evidence>
<dbReference type="NCBIfam" id="NF005589">
    <property type="entry name" value="PRK07314.1"/>
    <property type="match status" value="1"/>
</dbReference>
<dbReference type="InterPro" id="IPR017568">
    <property type="entry name" value="3-oxoacyl-ACP_synth-2"/>
</dbReference>
<dbReference type="GO" id="GO:0005829">
    <property type="term" value="C:cytosol"/>
    <property type="evidence" value="ECO:0007669"/>
    <property type="project" value="TreeGrafter"/>
</dbReference>
<evidence type="ECO:0000259" key="14">
    <source>
        <dbReference type="PROSITE" id="PS52004"/>
    </source>
</evidence>
<dbReference type="PROSITE" id="PS00606">
    <property type="entry name" value="KS3_1"/>
    <property type="match status" value="1"/>
</dbReference>
<dbReference type="NCBIfam" id="NF006434">
    <property type="entry name" value="PRK08722.1"/>
    <property type="match status" value="1"/>
</dbReference>
<evidence type="ECO:0000256" key="9">
    <source>
        <dbReference type="ARBA" id="ARBA00023160"/>
    </source>
</evidence>
<evidence type="ECO:0000313" key="16">
    <source>
        <dbReference type="Proteomes" id="UP000046784"/>
    </source>
</evidence>
<evidence type="ECO:0000256" key="4">
    <source>
        <dbReference type="ARBA" id="ARBA00014657"/>
    </source>
</evidence>
<comment type="function">
    <text evidence="11">Involved in the type II fatty acid elongation cycle. Catalyzes the elongation of a wide range of acyl-ACP by the addition of two carbons from malonyl-ACP to an acyl acceptor. Can efficiently catalyze the conversion of palmitoleoyl-ACP (cis-hexadec-9-enoyl-ACP) to cis-vaccenoyl-ACP (cis-octadec-11-enoyl-ACP), an essential step in the thermal regulation of fatty acid composition.</text>
</comment>
<proteinExistence type="inferred from homology"/>
<evidence type="ECO:0000256" key="8">
    <source>
        <dbReference type="ARBA" id="ARBA00023098"/>
    </source>
</evidence>
<dbReference type="PIRSF" id="PIRSF000447">
    <property type="entry name" value="KAS_II"/>
    <property type="match status" value="1"/>
</dbReference>
<dbReference type="FunFam" id="3.40.47.10:FF:000009">
    <property type="entry name" value="3-oxoacyl-[acyl-carrier-protein] synthase 2"/>
    <property type="match status" value="1"/>
</dbReference>
<dbReference type="GO" id="GO:0006633">
    <property type="term" value="P:fatty acid biosynthetic process"/>
    <property type="evidence" value="ECO:0007669"/>
    <property type="project" value="UniProtKB-UniRule"/>
</dbReference>
<name>A0AAI8ZNL3_YERFR</name>
<accession>A0AAI8ZNL3</accession>
<organism evidence="15 16">
    <name type="scientific">Yersinia frederiksenii</name>
    <dbReference type="NCBI Taxonomy" id="29484"/>
    <lineage>
        <taxon>Bacteria</taxon>
        <taxon>Pseudomonadati</taxon>
        <taxon>Pseudomonadota</taxon>
        <taxon>Gammaproteobacteria</taxon>
        <taxon>Enterobacterales</taxon>
        <taxon>Yersiniaceae</taxon>
        <taxon>Yersinia</taxon>
    </lineage>
</organism>
<evidence type="ECO:0000256" key="12">
    <source>
        <dbReference type="PIRSR" id="PIRSR000447-1"/>
    </source>
</evidence>
<dbReference type="Proteomes" id="UP000046784">
    <property type="component" value="Unassembled WGS sequence"/>
</dbReference>
<dbReference type="Pfam" id="PF02801">
    <property type="entry name" value="Ketoacyl-synt_C"/>
    <property type="match status" value="1"/>
</dbReference>
<evidence type="ECO:0000256" key="11">
    <source>
        <dbReference type="PIRNR" id="PIRNR000447"/>
    </source>
</evidence>
<dbReference type="InterPro" id="IPR014030">
    <property type="entry name" value="Ketoacyl_synth_N"/>
</dbReference>
<dbReference type="PROSITE" id="PS52004">
    <property type="entry name" value="KS3_2"/>
    <property type="match status" value="1"/>
</dbReference>
<keyword evidence="5 11" id="KW-0444">Lipid biosynthesis</keyword>
<keyword evidence="7" id="KW-0276">Fatty acid metabolism</keyword>
<dbReference type="PANTHER" id="PTHR11712:SF336">
    <property type="entry name" value="3-OXOACYL-[ACYL-CARRIER-PROTEIN] SYNTHASE, MITOCHONDRIAL"/>
    <property type="match status" value="1"/>
</dbReference>
<evidence type="ECO:0000313" key="15">
    <source>
        <dbReference type="EMBL" id="CFQ90526.1"/>
    </source>
</evidence>
<dbReference type="AlphaFoldDB" id="A0AAI8ZNL3"/>
<comment type="similarity">
    <text evidence="2 11 13">Belongs to the thiolase-like superfamily. Beta-ketoacyl-ACP synthases family.</text>
</comment>
<dbReference type="RefSeq" id="WP_072084727.1">
    <property type="nucleotide sequence ID" value="NZ_CABMMF010000003.1"/>
</dbReference>
<evidence type="ECO:0000256" key="6">
    <source>
        <dbReference type="ARBA" id="ARBA00022679"/>
    </source>
</evidence>
<evidence type="ECO:0000256" key="5">
    <source>
        <dbReference type="ARBA" id="ARBA00022516"/>
    </source>
</evidence>
<dbReference type="NCBIfam" id="TIGR03150">
    <property type="entry name" value="fabF"/>
    <property type="match status" value="1"/>
</dbReference>
<gene>
    <name evidence="15" type="primary">fabF_2</name>
    <name evidence="15" type="ORF">ERS008524_00845</name>
</gene>
<dbReference type="CDD" id="cd00834">
    <property type="entry name" value="KAS_I_II"/>
    <property type="match status" value="1"/>
</dbReference>
<dbReference type="EMBL" id="CGCB01000003">
    <property type="protein sequence ID" value="CFQ90526.1"/>
    <property type="molecule type" value="Genomic_DNA"/>
</dbReference>
<dbReference type="InterPro" id="IPR000794">
    <property type="entry name" value="Beta-ketoacyl_synthase"/>
</dbReference>
<keyword evidence="6 11" id="KW-0808">Transferase</keyword>
<dbReference type="Gene3D" id="3.40.47.10">
    <property type="match status" value="1"/>
</dbReference>
<dbReference type="InterPro" id="IPR014031">
    <property type="entry name" value="Ketoacyl_synth_C"/>
</dbReference>
<comment type="caution">
    <text evidence="15">The sequence shown here is derived from an EMBL/GenBank/DDBJ whole genome shotgun (WGS) entry which is preliminary data.</text>
</comment>
<keyword evidence="8" id="KW-0443">Lipid metabolism</keyword>
<dbReference type="GO" id="GO:0004315">
    <property type="term" value="F:3-oxoacyl-[acyl-carrier-protein] synthase activity"/>
    <property type="evidence" value="ECO:0007669"/>
    <property type="project" value="UniProtKB-UniRule"/>
</dbReference>
<evidence type="ECO:0000256" key="10">
    <source>
        <dbReference type="ARBA" id="ARBA00023315"/>
    </source>
</evidence>
<dbReference type="EC" id="2.3.1.179" evidence="3 11"/>
<dbReference type="InterPro" id="IPR018201">
    <property type="entry name" value="Ketoacyl_synth_AS"/>
</dbReference>
<keyword evidence="9 11" id="KW-0275">Fatty acid biosynthesis</keyword>
<dbReference type="InterPro" id="IPR016039">
    <property type="entry name" value="Thiolase-like"/>
</dbReference>
<evidence type="ECO:0000256" key="3">
    <source>
        <dbReference type="ARBA" id="ARBA00012356"/>
    </source>
</evidence>
<dbReference type="InterPro" id="IPR020841">
    <property type="entry name" value="PKS_Beta-ketoAc_synthase_dom"/>
</dbReference>
<dbReference type="SUPFAM" id="SSF53901">
    <property type="entry name" value="Thiolase-like"/>
    <property type="match status" value="2"/>
</dbReference>
<evidence type="ECO:0000256" key="7">
    <source>
        <dbReference type="ARBA" id="ARBA00022832"/>
    </source>
</evidence>
<comment type="catalytic activity">
    <reaction evidence="11">
        <text>(9Z)-hexadecenoyl-[ACP] + malonyl-[ACP] + H(+) = 3-oxo-(11Z)-octadecenoyl-[ACP] + holo-[ACP] + CO2</text>
        <dbReference type="Rhea" id="RHEA:55040"/>
        <dbReference type="Rhea" id="RHEA-COMP:9623"/>
        <dbReference type="Rhea" id="RHEA-COMP:9685"/>
        <dbReference type="Rhea" id="RHEA-COMP:10800"/>
        <dbReference type="Rhea" id="RHEA-COMP:14074"/>
        <dbReference type="ChEBI" id="CHEBI:15378"/>
        <dbReference type="ChEBI" id="CHEBI:16526"/>
        <dbReference type="ChEBI" id="CHEBI:64479"/>
        <dbReference type="ChEBI" id="CHEBI:78449"/>
        <dbReference type="ChEBI" id="CHEBI:83989"/>
        <dbReference type="ChEBI" id="CHEBI:138538"/>
        <dbReference type="EC" id="2.3.1.179"/>
    </reaction>
</comment>
<dbReference type="PANTHER" id="PTHR11712">
    <property type="entry name" value="POLYKETIDE SYNTHASE-RELATED"/>
    <property type="match status" value="1"/>
</dbReference>
<comment type="pathway">
    <text evidence="1 11">Lipid metabolism; fatty acid biosynthesis.</text>
</comment>
<evidence type="ECO:0000256" key="1">
    <source>
        <dbReference type="ARBA" id="ARBA00005194"/>
    </source>
</evidence>
<dbReference type="SMART" id="SM00825">
    <property type="entry name" value="PKS_KS"/>
    <property type="match status" value="1"/>
</dbReference>
<evidence type="ECO:0000256" key="13">
    <source>
        <dbReference type="RuleBase" id="RU003694"/>
    </source>
</evidence>
<keyword evidence="10 11" id="KW-0012">Acyltransferase</keyword>
<protein>
    <recommendedName>
        <fullName evidence="4 11">3-oxoacyl-[acyl-carrier-protein] synthase 2</fullName>
        <ecNumber evidence="3 11">2.3.1.179</ecNumber>
    </recommendedName>
</protein>